<evidence type="ECO:0000313" key="2">
    <source>
        <dbReference type="EMBL" id="GAG26999.1"/>
    </source>
</evidence>
<reference evidence="2" key="1">
    <citation type="journal article" date="2014" name="Front. Microbiol.">
        <title>High frequency of phylogenetically diverse reductive dehalogenase-homologous genes in deep subseafloor sedimentary metagenomes.</title>
        <authorList>
            <person name="Kawai M."/>
            <person name="Futagami T."/>
            <person name="Toyoda A."/>
            <person name="Takaki Y."/>
            <person name="Nishi S."/>
            <person name="Hori S."/>
            <person name="Arai W."/>
            <person name="Tsubouchi T."/>
            <person name="Morono Y."/>
            <person name="Uchiyama I."/>
            <person name="Ito T."/>
            <person name="Fujiyama A."/>
            <person name="Inagaki F."/>
            <person name="Takami H."/>
        </authorList>
    </citation>
    <scope>NUCLEOTIDE SEQUENCE</scope>
    <source>
        <strain evidence="2">Expedition CK06-06</strain>
    </source>
</reference>
<dbReference type="PANTHER" id="PTHR30035">
    <property type="entry name" value="LIPOPROTEIN VACJ-RELATED"/>
    <property type="match status" value="1"/>
</dbReference>
<evidence type="ECO:0000256" key="1">
    <source>
        <dbReference type="ARBA" id="ARBA00022729"/>
    </source>
</evidence>
<gene>
    <name evidence="2" type="ORF">S01H1_50099</name>
</gene>
<name>X0W7U8_9ZZZZ</name>
<keyword evidence="1" id="KW-0732">Signal</keyword>
<dbReference type="Pfam" id="PF04333">
    <property type="entry name" value="MlaA"/>
    <property type="match status" value="1"/>
</dbReference>
<dbReference type="AlphaFoldDB" id="X0W7U8"/>
<accession>X0W7U8</accession>
<organism evidence="2">
    <name type="scientific">marine sediment metagenome</name>
    <dbReference type="NCBI Taxonomy" id="412755"/>
    <lineage>
        <taxon>unclassified sequences</taxon>
        <taxon>metagenomes</taxon>
        <taxon>ecological metagenomes</taxon>
    </lineage>
</organism>
<dbReference type="InterPro" id="IPR007428">
    <property type="entry name" value="MlaA"/>
</dbReference>
<sequence>MKRLMLILTILILAISLCATVSAENTQNKNEPLEFDPFENNDEELFGSTNGEISDPIEGYNRVIHAFNDKLYYYFLKPVAKGYSFIVPKPARVCVNR</sequence>
<dbReference type="PANTHER" id="PTHR30035:SF3">
    <property type="entry name" value="INTERMEMBRANE PHOSPHOLIPID TRANSPORT SYSTEM LIPOPROTEIN MLAA"/>
    <property type="match status" value="1"/>
</dbReference>
<feature type="non-terminal residue" evidence="2">
    <location>
        <position position="97"/>
    </location>
</feature>
<dbReference type="GO" id="GO:0120010">
    <property type="term" value="P:intermembrane phospholipid transfer"/>
    <property type="evidence" value="ECO:0007669"/>
    <property type="project" value="TreeGrafter"/>
</dbReference>
<dbReference type="EMBL" id="BARS01032265">
    <property type="protein sequence ID" value="GAG26999.1"/>
    <property type="molecule type" value="Genomic_DNA"/>
</dbReference>
<proteinExistence type="predicted"/>
<comment type="caution">
    <text evidence="2">The sequence shown here is derived from an EMBL/GenBank/DDBJ whole genome shotgun (WGS) entry which is preliminary data.</text>
</comment>
<dbReference type="GO" id="GO:0016020">
    <property type="term" value="C:membrane"/>
    <property type="evidence" value="ECO:0007669"/>
    <property type="project" value="InterPro"/>
</dbReference>
<protein>
    <submittedName>
        <fullName evidence="2">Uncharacterized protein</fullName>
    </submittedName>
</protein>
<dbReference type="PRINTS" id="PR01805">
    <property type="entry name" value="VACJLIPOPROT"/>
</dbReference>